<dbReference type="Proteomes" id="UP000826212">
    <property type="component" value="Chromosome"/>
</dbReference>
<protein>
    <submittedName>
        <fullName evidence="1">GLPGLI family protein</fullName>
    </submittedName>
</protein>
<name>A0AC61NDA7_9BACT</name>
<evidence type="ECO:0000313" key="2">
    <source>
        <dbReference type="Proteomes" id="UP000826212"/>
    </source>
</evidence>
<dbReference type="EMBL" id="CP081303">
    <property type="protein sequence ID" value="QZE13461.1"/>
    <property type="molecule type" value="Genomic_DNA"/>
</dbReference>
<keyword evidence="2" id="KW-1185">Reference proteome</keyword>
<proteinExistence type="predicted"/>
<reference evidence="1" key="1">
    <citation type="submission" date="2021-08" db="EMBL/GenBank/DDBJ databases">
        <title>Novel anaerobic bacterium isolated from sea squirt in East Sea, Republic of Korea.</title>
        <authorList>
            <person name="Nguyen T.H."/>
            <person name="Li Z."/>
            <person name="Lee Y.-J."/>
            <person name="Ko J."/>
            <person name="Kim S.-G."/>
        </authorList>
    </citation>
    <scope>NUCLEOTIDE SEQUENCE</scope>
    <source>
        <strain evidence="1">KCTC 25031</strain>
    </source>
</reference>
<evidence type="ECO:0000313" key="1">
    <source>
        <dbReference type="EMBL" id="QZE13461.1"/>
    </source>
</evidence>
<sequence length="285" mass="33422">MKKLLFVTFFFMIGHVYSQTIDGDVSSLSFQLIEKKIIDTAKVDIFYTLDFRKNPNKPDKISHAQTFLQVGNHCRCFKDYNEFLSDSVNDDCAVKSLSAMEGMMKYMSALKRRNYYKTILYGVQEDQLVRRHNIYPTIYEYSDSIPTFEWVITEKDSVILDYKCTMATCHYRGRDYEAWFAEDISMPYGPDVFGGLPGLIMDVHDTQFHYHFRLNGLYPVEHLQLIYKRDGEKVVSSTRSRCRKIYKHSREFPAQAMQQAFPNDKLTAEDIAQIKPKSYNPMELK</sequence>
<gene>
    <name evidence="1" type="ORF">K4L44_12835</name>
</gene>
<organism evidence="1 2">
    <name type="scientific">Halosquirtibacter laminarini</name>
    <dbReference type="NCBI Taxonomy" id="3374600"/>
    <lineage>
        <taxon>Bacteria</taxon>
        <taxon>Pseudomonadati</taxon>
        <taxon>Bacteroidota</taxon>
        <taxon>Bacteroidia</taxon>
        <taxon>Marinilabiliales</taxon>
        <taxon>Prolixibacteraceae</taxon>
        <taxon>Halosquirtibacter</taxon>
    </lineage>
</organism>
<accession>A0AC61NDA7</accession>